<dbReference type="GO" id="GO:0004103">
    <property type="term" value="F:choline kinase activity"/>
    <property type="evidence" value="ECO:0007669"/>
    <property type="project" value="UniProtKB-EC"/>
</dbReference>
<accession>A0AAF0EWQ6</accession>
<dbReference type="Pfam" id="PF01633">
    <property type="entry name" value="Choline_kinase"/>
    <property type="match status" value="2"/>
</dbReference>
<keyword evidence="3" id="KW-0418">Kinase</keyword>
<comment type="similarity">
    <text evidence="1">Belongs to the choline/ethanolamine kinase family.</text>
</comment>
<feature type="region of interest" description="Disordered" evidence="2">
    <location>
        <begin position="641"/>
        <end position="662"/>
    </location>
</feature>
<keyword evidence="3" id="KW-0808">Transferase</keyword>
<dbReference type="InterPro" id="IPR011009">
    <property type="entry name" value="Kinase-like_dom_sf"/>
</dbReference>
<dbReference type="EC" id="2.7.1.32" evidence="3"/>
<dbReference type="Gene3D" id="3.30.200.20">
    <property type="entry name" value="Phosphorylase Kinase, domain 1"/>
    <property type="match status" value="1"/>
</dbReference>
<gene>
    <name evidence="3" type="ORF">MCUN1_000998</name>
</gene>
<dbReference type="SUPFAM" id="SSF56112">
    <property type="entry name" value="Protein kinase-like (PK-like)"/>
    <property type="match status" value="1"/>
</dbReference>
<dbReference type="GO" id="GO:0005737">
    <property type="term" value="C:cytoplasm"/>
    <property type="evidence" value="ECO:0007669"/>
    <property type="project" value="TreeGrafter"/>
</dbReference>
<dbReference type="Proteomes" id="UP001219933">
    <property type="component" value="Chromosome 2"/>
</dbReference>
<name>A0AAF0EWQ6_9BASI</name>
<feature type="region of interest" description="Disordered" evidence="2">
    <location>
        <begin position="30"/>
        <end position="65"/>
    </location>
</feature>
<dbReference type="AlphaFoldDB" id="A0AAF0EWQ6"/>
<organism evidence="3 4">
    <name type="scientific">Malassezia cuniculi</name>
    <dbReference type="NCBI Taxonomy" id="948313"/>
    <lineage>
        <taxon>Eukaryota</taxon>
        <taxon>Fungi</taxon>
        <taxon>Dikarya</taxon>
        <taxon>Basidiomycota</taxon>
        <taxon>Ustilaginomycotina</taxon>
        <taxon>Malasseziomycetes</taxon>
        <taxon>Malasseziales</taxon>
        <taxon>Malasseziaceae</taxon>
        <taxon>Malassezia</taxon>
    </lineage>
</organism>
<evidence type="ECO:0000313" key="4">
    <source>
        <dbReference type="Proteomes" id="UP001219933"/>
    </source>
</evidence>
<dbReference type="EMBL" id="CP119878">
    <property type="protein sequence ID" value="WFD34162.1"/>
    <property type="molecule type" value="Genomic_DNA"/>
</dbReference>
<evidence type="ECO:0000313" key="3">
    <source>
        <dbReference type="EMBL" id="WFD34162.1"/>
    </source>
</evidence>
<keyword evidence="4" id="KW-1185">Reference proteome</keyword>
<sequence>MSRLAERGGANEDGIANDVAALSLDGFGTPRFSPYINPQSPGQIPVEDDSEDSATEQCDQDEEDMHAQGIPAARGWRLDPRRADQPQFRKAVLEMFSEVLRLDGWTTEAVDPSLLPLNPDNVRLKRISGAMTNAVFFVSYVPEGVTLPLPPKVLLRVYGFGSEALLSRRTELLILHTLSSLYEIGPHIMGTFANGRVEEYYDCEPIGCEGMRDFGSNSEGPAHWVARRMRELHEVPLDVMKTVLEQGDLHAPSEKGFGRGIENHIMASAHRPKRRTRPPRGDTGDVMSPHVQSYSYFAHPSPGLFKQSNSSAMSFDSLATSYDSHCYSSDSSGTAFQNMTPYMLATPNTRNSYTPSQFTNVSQDICMSPLALGPSSDNSVPTQIRGPYPGVWRRMKRWTREASKVIELVNEFLETPEGKAVCTKLDLPSSLPVIPNSPENPPIVTSHELGHTRFSFSDMLKSLLAFDLPSLCMQVVQYKWHVRQWERQNGKSRRVFCHNDSQYGNLLLRRFNEHGQLPPVAAGMRRASSQVDSRSRRRDPRNMPHQRLVVIDFEYASPNPRAYDIANHFHEWRANYHDLERPWSLVDHGAYPNADERRRWLHSYVEQGLAIGSHPSSPAKLSGSDLASVPEMELPAAVLSTERRTEPNTERRRSVNSPRVFSGSSPASHALLAQREQVINAEIERLEEEISIWSPATHIIWGLWGVVIAREDIIALIESARSHVHLRGDKLVYEPPEAAEKQVFEAGSAESFDNLRYALGRIELMRAELAALNITP</sequence>
<dbReference type="Gene3D" id="3.90.1200.10">
    <property type="match status" value="1"/>
</dbReference>
<reference evidence="3" key="1">
    <citation type="submission" date="2023-03" db="EMBL/GenBank/DDBJ databases">
        <title>Mating type loci evolution in Malassezia.</title>
        <authorList>
            <person name="Coelho M.A."/>
        </authorList>
    </citation>
    <scope>NUCLEOTIDE SEQUENCE</scope>
    <source>
        <strain evidence="3">CBS 11721</strain>
    </source>
</reference>
<evidence type="ECO:0000256" key="1">
    <source>
        <dbReference type="ARBA" id="ARBA00038211"/>
    </source>
</evidence>
<dbReference type="GO" id="GO:0004305">
    <property type="term" value="F:ethanolamine kinase activity"/>
    <property type="evidence" value="ECO:0007669"/>
    <property type="project" value="TreeGrafter"/>
</dbReference>
<feature type="region of interest" description="Disordered" evidence="2">
    <location>
        <begin position="521"/>
        <end position="543"/>
    </location>
</feature>
<feature type="compositionally biased region" description="Acidic residues" evidence="2">
    <location>
        <begin position="46"/>
        <end position="64"/>
    </location>
</feature>
<dbReference type="PANTHER" id="PTHR22603">
    <property type="entry name" value="CHOLINE/ETHANOALAMINE KINASE"/>
    <property type="match status" value="1"/>
</dbReference>
<dbReference type="PANTHER" id="PTHR22603:SF93">
    <property type="entry name" value="RE24176P"/>
    <property type="match status" value="1"/>
</dbReference>
<proteinExistence type="inferred from homology"/>
<evidence type="ECO:0000256" key="2">
    <source>
        <dbReference type="SAM" id="MobiDB-lite"/>
    </source>
</evidence>
<dbReference type="GO" id="GO:0006646">
    <property type="term" value="P:phosphatidylethanolamine biosynthetic process"/>
    <property type="evidence" value="ECO:0007669"/>
    <property type="project" value="TreeGrafter"/>
</dbReference>
<feature type="compositionally biased region" description="Basic and acidic residues" evidence="2">
    <location>
        <begin position="641"/>
        <end position="653"/>
    </location>
</feature>
<protein>
    <submittedName>
        <fullName evidence="3">Choline kinase</fullName>
        <ecNumber evidence="3">2.7.1.32</ecNumber>
    </submittedName>
</protein>